<reference evidence="1" key="1">
    <citation type="submission" date="2021-06" db="EMBL/GenBank/DDBJ databases">
        <authorList>
            <person name="Kallberg Y."/>
            <person name="Tangrot J."/>
            <person name="Rosling A."/>
        </authorList>
    </citation>
    <scope>NUCLEOTIDE SEQUENCE</scope>
    <source>
        <strain evidence="1">28 12/20/2015</strain>
    </source>
</reference>
<evidence type="ECO:0000313" key="2">
    <source>
        <dbReference type="Proteomes" id="UP000789366"/>
    </source>
</evidence>
<sequence length="121" mass="14387">YGQDIKIMKNKSEAEQHRIEHETGVKGHSILFELHSISFLEFFLVNIMHVLFKNTAQHMFRHFASKFFNNEELNNTDYKVLVDSWNEIGKILELNHKLMPMEFGRPSINIHKYYTAFKAED</sequence>
<comment type="caution">
    <text evidence="1">The sequence shown here is derived from an EMBL/GenBank/DDBJ whole genome shotgun (WGS) entry which is preliminary data.</text>
</comment>
<accession>A0ACA9QWB3</accession>
<feature type="non-terminal residue" evidence="1">
    <location>
        <position position="1"/>
    </location>
</feature>
<gene>
    <name evidence="1" type="ORF">SPELUC_LOCUS15526</name>
</gene>
<name>A0ACA9QWB3_9GLOM</name>
<evidence type="ECO:0000313" key="1">
    <source>
        <dbReference type="EMBL" id="CAG8766930.1"/>
    </source>
</evidence>
<dbReference type="Proteomes" id="UP000789366">
    <property type="component" value="Unassembled WGS sequence"/>
</dbReference>
<proteinExistence type="predicted"/>
<organism evidence="1 2">
    <name type="scientific">Cetraspora pellucida</name>
    <dbReference type="NCBI Taxonomy" id="1433469"/>
    <lineage>
        <taxon>Eukaryota</taxon>
        <taxon>Fungi</taxon>
        <taxon>Fungi incertae sedis</taxon>
        <taxon>Mucoromycota</taxon>
        <taxon>Glomeromycotina</taxon>
        <taxon>Glomeromycetes</taxon>
        <taxon>Diversisporales</taxon>
        <taxon>Gigasporaceae</taxon>
        <taxon>Cetraspora</taxon>
    </lineage>
</organism>
<keyword evidence="2" id="KW-1185">Reference proteome</keyword>
<dbReference type="EMBL" id="CAJVPW010051682">
    <property type="protein sequence ID" value="CAG8766930.1"/>
    <property type="molecule type" value="Genomic_DNA"/>
</dbReference>
<protein>
    <submittedName>
        <fullName evidence="1">6419_t:CDS:1</fullName>
    </submittedName>
</protein>